<protein>
    <submittedName>
        <fullName evidence="3">Fucosyltransferase 10</fullName>
    </submittedName>
</protein>
<dbReference type="InParanoid" id="A0A5F8A533"/>
<organism evidence="3 4">
    <name type="scientific">Macaca mulatta</name>
    <name type="common">Rhesus macaque</name>
    <dbReference type="NCBI Taxonomy" id="9544"/>
    <lineage>
        <taxon>Eukaryota</taxon>
        <taxon>Metazoa</taxon>
        <taxon>Chordata</taxon>
        <taxon>Craniata</taxon>
        <taxon>Vertebrata</taxon>
        <taxon>Euteleostomi</taxon>
        <taxon>Mammalia</taxon>
        <taxon>Eutheria</taxon>
        <taxon>Euarchontoglires</taxon>
        <taxon>Primates</taxon>
        <taxon>Haplorrhini</taxon>
        <taxon>Catarrhini</taxon>
        <taxon>Cercopithecidae</taxon>
        <taxon>Cercopithecinae</taxon>
        <taxon>Macaca</taxon>
    </lineage>
</organism>
<dbReference type="ExpressionAtlas" id="A0A5F8A533">
    <property type="expression patterns" value="baseline"/>
</dbReference>
<dbReference type="SMR" id="A0A5F8A533"/>
<dbReference type="PANTHER" id="PTHR32226">
    <property type="entry name" value="TELO2-INTERACTING PROTEIN 2"/>
    <property type="match status" value="1"/>
</dbReference>
<dbReference type="SUPFAM" id="SSF48371">
    <property type="entry name" value="ARM repeat"/>
    <property type="match status" value="1"/>
</dbReference>
<proteinExistence type="inferred from homology"/>
<reference evidence="3" key="2">
    <citation type="submission" date="2019-01" db="EMBL/GenBank/DDBJ databases">
        <authorList>
            <person name="Graves T."/>
            <person name="Eichler E.E."/>
            <person name="Wilson R.K."/>
        </authorList>
    </citation>
    <scope>NUCLEOTIDE SEQUENCE [LARGE SCALE GENOMIC DNA]</scope>
    <source>
        <strain evidence="3">17573</strain>
    </source>
</reference>
<reference evidence="3" key="3">
    <citation type="submission" date="2025-08" db="UniProtKB">
        <authorList>
            <consortium name="Ensembl"/>
        </authorList>
    </citation>
    <scope>IDENTIFICATION</scope>
    <source>
        <strain evidence="3">17573</strain>
    </source>
</reference>
<evidence type="ECO:0000313" key="5">
    <source>
        <dbReference type="VGNC" id="VGNC:72745"/>
    </source>
</evidence>
<gene>
    <name evidence="3 5" type="primary">FUT10</name>
</gene>
<reference evidence="4" key="1">
    <citation type="journal article" date="2007" name="Science">
        <title>Evolutionary and biomedical insights from the rhesus macaque genome.</title>
        <authorList>
            <person name="Gibbs R.A."/>
            <person name="Rogers J."/>
            <person name="Katze M.G."/>
            <person name="Bumgarner R."/>
            <person name="Weinstock G.M."/>
            <person name="Mardis E.R."/>
            <person name="Remington K.A."/>
            <person name="Strausberg R.L."/>
            <person name="Venter J.C."/>
            <person name="Wilson R.K."/>
            <person name="Batzer M.A."/>
            <person name="Bustamante C.D."/>
            <person name="Eichler E.E."/>
            <person name="Hahn M.W."/>
            <person name="Hardison R.C."/>
            <person name="Makova K.D."/>
            <person name="Miller W."/>
            <person name="Milosavljevic A."/>
            <person name="Palermo R.E."/>
            <person name="Siepel A."/>
            <person name="Sikela J.M."/>
            <person name="Attaway T."/>
            <person name="Bell S."/>
            <person name="Bernard K.E."/>
            <person name="Buhay C.J."/>
            <person name="Chandrabose M.N."/>
            <person name="Dao M."/>
            <person name="Davis C."/>
            <person name="Delehaunty K.D."/>
            <person name="Ding Y."/>
            <person name="Dinh H.H."/>
            <person name="Dugan-Rocha S."/>
            <person name="Fulton L.A."/>
            <person name="Gabisi R.A."/>
            <person name="Garner T.T."/>
            <person name="Godfrey J."/>
            <person name="Hawes A.C."/>
            <person name="Hernandez J."/>
            <person name="Hines S."/>
            <person name="Holder M."/>
            <person name="Hume J."/>
            <person name="Jhangiani S.N."/>
            <person name="Joshi V."/>
            <person name="Khan Z.M."/>
            <person name="Kirkness E.F."/>
            <person name="Cree A."/>
            <person name="Fowler R.G."/>
            <person name="Lee S."/>
            <person name="Lewis L.R."/>
            <person name="Li Z."/>
            <person name="Liu Y.-S."/>
            <person name="Moore S.M."/>
            <person name="Muzny D."/>
            <person name="Nazareth L.V."/>
            <person name="Ngo D.N."/>
            <person name="Okwuonu G.O."/>
            <person name="Pai G."/>
            <person name="Parker D."/>
            <person name="Paul H.A."/>
            <person name="Pfannkoch C."/>
            <person name="Pohl C.S."/>
            <person name="Rogers Y.-H.C."/>
            <person name="Ruiz S.J."/>
            <person name="Sabo A."/>
            <person name="Santibanez J."/>
            <person name="Schneider B.W."/>
            <person name="Smith S.M."/>
            <person name="Sodergren E."/>
            <person name="Svatek A.F."/>
            <person name="Utterback T.R."/>
            <person name="Vattathil S."/>
            <person name="Warren W."/>
            <person name="White C.S."/>
            <person name="Chinwalla A.T."/>
            <person name="Feng Y."/>
            <person name="Halpern A.L."/>
            <person name="Hillier L.W."/>
            <person name="Huang X."/>
            <person name="Minx P."/>
            <person name="Nelson J.O."/>
            <person name="Pepin K.H."/>
            <person name="Qin X."/>
            <person name="Sutton G.G."/>
            <person name="Venter E."/>
            <person name="Walenz B.P."/>
            <person name="Wallis J.W."/>
            <person name="Worley K.C."/>
            <person name="Yang S.-P."/>
            <person name="Jones S.M."/>
            <person name="Marra M.A."/>
            <person name="Rocchi M."/>
            <person name="Schein J.E."/>
            <person name="Baertsch R."/>
            <person name="Clarke L."/>
            <person name="Csuros M."/>
            <person name="Glasscock J."/>
            <person name="Harris R.A."/>
            <person name="Havlak P."/>
            <person name="Jackson A.R."/>
            <person name="Jiang H."/>
            <person name="Liu Y."/>
            <person name="Messina D.N."/>
            <person name="Shen Y."/>
            <person name="Song H.X.-Z."/>
            <person name="Wylie T."/>
            <person name="Zhang L."/>
            <person name="Birney E."/>
            <person name="Han K."/>
            <person name="Konkel M.K."/>
            <person name="Lee J."/>
            <person name="Smit A.F.A."/>
            <person name="Ullmer B."/>
            <person name="Wang H."/>
            <person name="Xing J."/>
            <person name="Burhans R."/>
            <person name="Cheng Z."/>
            <person name="Karro J.E."/>
            <person name="Ma J."/>
            <person name="Raney B."/>
            <person name="She X."/>
            <person name="Cox M.J."/>
            <person name="Demuth J.P."/>
            <person name="Dumas L.J."/>
            <person name="Han S.-G."/>
            <person name="Hopkins J."/>
            <person name="Karimpour-Fard A."/>
            <person name="Kim Y.H."/>
            <person name="Pollack J.R."/>
            <person name="Vinar T."/>
            <person name="Addo-Quaye C."/>
            <person name="Degenhardt J."/>
            <person name="Denby A."/>
            <person name="Hubisz M.J."/>
            <person name="Indap A."/>
            <person name="Kosiol C."/>
            <person name="Lahn B.T."/>
            <person name="Lawson H.A."/>
            <person name="Marklein A."/>
            <person name="Nielsen R."/>
            <person name="Vallender E.J."/>
            <person name="Clark A.G."/>
            <person name="Ferguson B."/>
            <person name="Hernandez R.D."/>
            <person name="Hirani K."/>
            <person name="Kehrer-Sawatzki H."/>
            <person name="Kolb J."/>
            <person name="Patil S."/>
            <person name="Pu L.-L."/>
            <person name="Ren Y."/>
            <person name="Smith D.G."/>
            <person name="Wheeler D.A."/>
            <person name="Schenck I."/>
            <person name="Ball E.V."/>
            <person name="Chen R."/>
            <person name="Cooper D.N."/>
            <person name="Giardine B."/>
            <person name="Hsu F."/>
            <person name="Kent W.J."/>
            <person name="Lesk A."/>
            <person name="Nelson D.L."/>
            <person name="O'brien W.E."/>
            <person name="Pruefer K."/>
            <person name="Stenson P.D."/>
            <person name="Wallace J.C."/>
            <person name="Ke H."/>
            <person name="Liu X.-M."/>
            <person name="Wang P."/>
            <person name="Xiang A.P."/>
            <person name="Yang F."/>
            <person name="Barber G.P."/>
            <person name="Haussler D."/>
            <person name="Karolchik D."/>
            <person name="Kern A.D."/>
            <person name="Kuhn R.M."/>
            <person name="Smith K.E."/>
            <person name="Zwieg A.S."/>
        </authorList>
    </citation>
    <scope>NUCLEOTIDE SEQUENCE [LARGE SCALE GENOMIC DNA]</scope>
    <source>
        <strain evidence="4">17573</strain>
    </source>
</reference>
<dbReference type="Bgee" id="ENSMMUG00000022511">
    <property type="expression patterns" value="Expressed in spermatocyte and 21 other cell types or tissues"/>
</dbReference>
<dbReference type="Proteomes" id="UP000006718">
    <property type="component" value="Chromosome 8"/>
</dbReference>
<dbReference type="InterPro" id="IPR018870">
    <property type="entry name" value="Tti2"/>
</dbReference>
<accession>A0A5F8A533</accession>
<keyword evidence="4" id="KW-1185">Reference proteome</keyword>
<dbReference type="PANTHER" id="PTHR32226:SF2">
    <property type="entry name" value="TELO2-INTERACTING PROTEIN 2"/>
    <property type="match status" value="1"/>
</dbReference>
<evidence type="ECO:0000313" key="4">
    <source>
        <dbReference type="Proteomes" id="UP000006718"/>
    </source>
</evidence>
<dbReference type="VGNC" id="VGNC:72745">
    <property type="gene designation" value="FUT10"/>
</dbReference>
<evidence type="ECO:0000256" key="2">
    <source>
        <dbReference type="SAM" id="MobiDB-lite"/>
    </source>
</evidence>
<feature type="region of interest" description="Disordered" evidence="2">
    <location>
        <begin position="1"/>
        <end position="22"/>
    </location>
</feature>
<dbReference type="VEuPathDB" id="HostDB:ENSMMUG00000022511"/>
<dbReference type="Pfam" id="PF10521">
    <property type="entry name" value="Tti2"/>
    <property type="match status" value="1"/>
</dbReference>
<comment type="similarity">
    <text evidence="1">Belongs to the TTI2 family.</text>
</comment>
<name>A0A5F8A533_MACMU</name>
<sequence>MELDSALGAPSREESSLSGELSPSALGQAFSKILHSLTRPEARRGNGKDVALKDLGDLIEATECDRLFEGSGARLRGMPETLGQVAKAVEKYAAPRKEEEGGGDGHSEVAEKAAKVGLLFLKLLGKVETAKNSLVGPAWQTGLHHLAGPVYIFAITHSLEQPWTTPRSREVAREVLTLLLQVTECSSVAGFLRGENEDEKGSLSVILGLLKPDLNKESWKNNPAIKHVFSWTLQQVTRPWLSQHLERVLPASLLISDDYQTENKILGVHCLHHIVLNVPAADLLQYNRAQVLYHAVFNHLYTPEHHLIQAVLLCLLDLFPILEKTLHWKGDGARPTTHCDEVLQLILTHMEPEHRLLLRRTYARNLPAFVKRLGILTVRHLKRLERVIIGYLEVYDGPEEEARLKILETLKLLMQHTWPRVSCRLVVLLKALLKLICDVARDPNLTPESVKSALLQEATDCLILLDHCSQGRVKVMVELGKFERKEFKSSSLQDGHTKMEEAPTHLNSFLKKEELTFHRKRKWELDSYPIMLWWSPLTGETGRLGQCGADACFFTINRTYLRHHMTKAFLFYGKQGFRLSPFVCCGLTPTLSYSLPLKSDGGAPLENTLTPLISFAFALWKAGAFSRYKKETSLAGRGGF</sequence>
<dbReference type="FunCoup" id="A0A5F8A533">
    <property type="interactions" value="2845"/>
</dbReference>
<dbReference type="InterPro" id="IPR016024">
    <property type="entry name" value="ARM-type_fold"/>
</dbReference>
<dbReference type="Ensembl" id="ENSMMUT00000092134.1">
    <property type="protein sequence ID" value="ENSMMUP00000072471.1"/>
    <property type="gene ID" value="ENSMMUG00000022511.4"/>
</dbReference>
<evidence type="ECO:0000256" key="1">
    <source>
        <dbReference type="ARBA" id="ARBA00034736"/>
    </source>
</evidence>
<dbReference type="GO" id="GO:0110078">
    <property type="term" value="C:TTT Hsp90 cochaperone complex"/>
    <property type="evidence" value="ECO:0007669"/>
    <property type="project" value="Ensembl"/>
</dbReference>
<dbReference type="AlphaFoldDB" id="A0A5F8A533"/>
<dbReference type="GeneTree" id="ENSGT00390000003878"/>
<dbReference type="STRING" id="9544.ENSMMUP00000072471"/>
<evidence type="ECO:0000313" key="3">
    <source>
        <dbReference type="Ensembl" id="ENSMMUP00000072471.1"/>
    </source>
</evidence>
<reference evidence="3" key="4">
    <citation type="submission" date="2025-09" db="UniProtKB">
        <authorList>
            <consortium name="Ensembl"/>
        </authorList>
    </citation>
    <scope>IDENTIFICATION</scope>
    <source>
        <strain evidence="3">17573</strain>
    </source>
</reference>